<comment type="caution">
    <text evidence="11">The sequence shown here is derived from an EMBL/GenBank/DDBJ whole genome shotgun (WGS) entry which is preliminary data.</text>
</comment>
<dbReference type="NCBIfam" id="TIGR00087">
    <property type="entry name" value="surE"/>
    <property type="match status" value="1"/>
</dbReference>
<feature type="binding site" evidence="9">
    <location>
        <position position="96"/>
    </location>
    <ligand>
        <name>a divalent metal cation</name>
        <dbReference type="ChEBI" id="CHEBI:60240"/>
    </ligand>
</feature>
<evidence type="ECO:0000256" key="3">
    <source>
        <dbReference type="ARBA" id="ARBA00004496"/>
    </source>
</evidence>
<evidence type="ECO:0000256" key="8">
    <source>
        <dbReference type="ARBA" id="ARBA00022801"/>
    </source>
</evidence>
<proteinExistence type="inferred from homology"/>
<dbReference type="Pfam" id="PF01975">
    <property type="entry name" value="SurE"/>
    <property type="match status" value="1"/>
</dbReference>
<comment type="function">
    <text evidence="9">Nucleotidase that shows phosphatase activity on nucleoside 5'-monophosphates.</text>
</comment>
<comment type="catalytic activity">
    <reaction evidence="1 9">
        <text>a ribonucleoside 5'-phosphate + H2O = a ribonucleoside + phosphate</text>
        <dbReference type="Rhea" id="RHEA:12484"/>
        <dbReference type="ChEBI" id="CHEBI:15377"/>
        <dbReference type="ChEBI" id="CHEBI:18254"/>
        <dbReference type="ChEBI" id="CHEBI:43474"/>
        <dbReference type="ChEBI" id="CHEBI:58043"/>
        <dbReference type="EC" id="3.1.3.5"/>
    </reaction>
</comment>
<dbReference type="Gene3D" id="3.40.1210.10">
    <property type="entry name" value="Survival protein SurE-like phosphatase/nucleotidase"/>
    <property type="match status" value="1"/>
</dbReference>
<dbReference type="AlphaFoldDB" id="A0AA46AEF3"/>
<evidence type="ECO:0000256" key="9">
    <source>
        <dbReference type="HAMAP-Rule" id="MF_00060"/>
    </source>
</evidence>
<dbReference type="InterPro" id="IPR002828">
    <property type="entry name" value="SurE-like_Pase/nucleotidase"/>
</dbReference>
<comment type="similarity">
    <text evidence="4 9">Belongs to the SurE nucleotidase family.</text>
</comment>
<keyword evidence="8 9" id="KW-0378">Hydrolase</keyword>
<feature type="binding site" evidence="9">
    <location>
        <position position="43"/>
    </location>
    <ligand>
        <name>a divalent metal cation</name>
        <dbReference type="ChEBI" id="CHEBI:60240"/>
    </ligand>
</feature>
<dbReference type="EC" id="3.1.3.5" evidence="9"/>
<dbReference type="HAMAP" id="MF_00060">
    <property type="entry name" value="SurE"/>
    <property type="match status" value="1"/>
</dbReference>
<evidence type="ECO:0000256" key="5">
    <source>
        <dbReference type="ARBA" id="ARBA00022490"/>
    </source>
</evidence>
<keyword evidence="6 9" id="KW-0479">Metal-binding</keyword>
<evidence type="ECO:0000256" key="1">
    <source>
        <dbReference type="ARBA" id="ARBA00000815"/>
    </source>
</evidence>
<dbReference type="PANTHER" id="PTHR30457:SF12">
    <property type="entry name" value="5'_3'-NUCLEOTIDASE SURE"/>
    <property type="match status" value="1"/>
</dbReference>
<dbReference type="GO" id="GO:0008254">
    <property type="term" value="F:3'-nucleotidase activity"/>
    <property type="evidence" value="ECO:0007669"/>
    <property type="project" value="TreeGrafter"/>
</dbReference>
<sequence>MSKYKVLLTNDDGYQSEGILQIRKALIDANFDVVTISPDRNMSGTSHSLTFTRPLKIVKKEENFYYIVDGTPADCVHLGVNVILKEKPDLLVSGINTGPNIGNDIFYSGTVGAAREGTLFGIPSVAFSVASSKNPDFENASKIALKIIKKVIEKGLPKGTLLNVNIPNNPKGYLLTKQGRGAYKEEIVKYLSPSKEEYWWIGGEEALFEECESGTDYTAIKNGFVSITPIKLDLTDYDSLTFLDETGFLKID</sequence>
<keyword evidence="7 9" id="KW-0547">Nucleotide-binding</keyword>
<evidence type="ECO:0000256" key="2">
    <source>
        <dbReference type="ARBA" id="ARBA00001946"/>
    </source>
</evidence>
<dbReference type="Proteomes" id="UP001157947">
    <property type="component" value="Unassembled WGS sequence"/>
</dbReference>
<evidence type="ECO:0000259" key="10">
    <source>
        <dbReference type="Pfam" id="PF01975"/>
    </source>
</evidence>
<evidence type="ECO:0000256" key="4">
    <source>
        <dbReference type="ARBA" id="ARBA00011062"/>
    </source>
</evidence>
<dbReference type="GO" id="GO:0008253">
    <property type="term" value="F:5'-nucleotidase activity"/>
    <property type="evidence" value="ECO:0007669"/>
    <property type="project" value="UniProtKB-UniRule"/>
</dbReference>
<name>A0AA46AEF3_9AQUI</name>
<dbReference type="GO" id="GO:0000166">
    <property type="term" value="F:nucleotide binding"/>
    <property type="evidence" value="ECO:0007669"/>
    <property type="project" value="UniProtKB-KW"/>
</dbReference>
<evidence type="ECO:0000256" key="6">
    <source>
        <dbReference type="ARBA" id="ARBA00022723"/>
    </source>
</evidence>
<dbReference type="InterPro" id="IPR036523">
    <property type="entry name" value="SurE-like_sf"/>
</dbReference>
<evidence type="ECO:0000313" key="12">
    <source>
        <dbReference type="Proteomes" id="UP001157947"/>
    </source>
</evidence>
<keyword evidence="5 9" id="KW-0963">Cytoplasm</keyword>
<evidence type="ECO:0000256" key="7">
    <source>
        <dbReference type="ARBA" id="ARBA00022741"/>
    </source>
</evidence>
<dbReference type="FunFam" id="3.40.1210.10:FF:000001">
    <property type="entry name" value="5'/3'-nucleotidase SurE"/>
    <property type="match status" value="1"/>
</dbReference>
<comment type="cofactor">
    <cofactor evidence="2">
        <name>Mg(2+)</name>
        <dbReference type="ChEBI" id="CHEBI:18420"/>
    </cofactor>
</comment>
<dbReference type="NCBIfam" id="NF001490">
    <property type="entry name" value="PRK00346.1-4"/>
    <property type="match status" value="1"/>
</dbReference>
<dbReference type="GO" id="GO:0004309">
    <property type="term" value="F:exopolyphosphatase activity"/>
    <property type="evidence" value="ECO:0007669"/>
    <property type="project" value="TreeGrafter"/>
</dbReference>
<dbReference type="RefSeq" id="WP_265134393.1">
    <property type="nucleotide sequence ID" value="NZ_FXTX01000009.1"/>
</dbReference>
<comment type="subcellular location">
    <subcellularLocation>
        <location evidence="3 9">Cytoplasm</location>
    </subcellularLocation>
</comment>
<dbReference type="EMBL" id="FXTX01000009">
    <property type="protein sequence ID" value="SMP12314.1"/>
    <property type="molecule type" value="Genomic_DNA"/>
</dbReference>
<comment type="cofactor">
    <cofactor evidence="9">
        <name>a divalent metal cation</name>
        <dbReference type="ChEBI" id="CHEBI:60240"/>
    </cofactor>
    <text evidence="9">Binds 1 divalent metal cation per subunit.</text>
</comment>
<feature type="binding site" evidence="9">
    <location>
        <position position="12"/>
    </location>
    <ligand>
        <name>a divalent metal cation</name>
        <dbReference type="ChEBI" id="CHEBI:60240"/>
    </ligand>
</feature>
<feature type="binding site" evidence="9">
    <location>
        <position position="11"/>
    </location>
    <ligand>
        <name>a divalent metal cation</name>
        <dbReference type="ChEBI" id="CHEBI:60240"/>
    </ligand>
</feature>
<reference evidence="11" key="1">
    <citation type="submission" date="2017-05" db="EMBL/GenBank/DDBJ databases">
        <authorList>
            <person name="Varghese N."/>
            <person name="Submissions S."/>
        </authorList>
    </citation>
    <scope>NUCLEOTIDE SEQUENCE</scope>
    <source>
        <strain evidence="11">DSM 18763</strain>
    </source>
</reference>
<dbReference type="InterPro" id="IPR030048">
    <property type="entry name" value="SurE"/>
</dbReference>
<keyword evidence="12" id="KW-1185">Reference proteome</keyword>
<organism evidence="11 12">
    <name type="scientific">Venenivibrio stagnispumantis</name>
    <dbReference type="NCBI Taxonomy" id="407998"/>
    <lineage>
        <taxon>Bacteria</taxon>
        <taxon>Pseudomonadati</taxon>
        <taxon>Aquificota</taxon>
        <taxon>Aquificia</taxon>
        <taxon>Aquificales</taxon>
        <taxon>Hydrogenothermaceae</taxon>
        <taxon>Venenivibrio</taxon>
    </lineage>
</organism>
<evidence type="ECO:0000313" key="11">
    <source>
        <dbReference type="EMBL" id="SMP12314.1"/>
    </source>
</evidence>
<dbReference type="PANTHER" id="PTHR30457">
    <property type="entry name" value="5'-NUCLEOTIDASE SURE"/>
    <property type="match status" value="1"/>
</dbReference>
<dbReference type="SUPFAM" id="SSF64167">
    <property type="entry name" value="SurE-like"/>
    <property type="match status" value="1"/>
</dbReference>
<gene>
    <name evidence="9" type="primary">surE</name>
    <name evidence="11" type="ORF">SAMN06264868_10956</name>
</gene>
<accession>A0AA46AEF3</accession>
<feature type="domain" description="Survival protein SurE-like phosphatase/nucleotidase" evidence="10">
    <location>
        <begin position="6"/>
        <end position="184"/>
    </location>
</feature>
<dbReference type="GO" id="GO:0005737">
    <property type="term" value="C:cytoplasm"/>
    <property type="evidence" value="ECO:0007669"/>
    <property type="project" value="UniProtKB-SubCell"/>
</dbReference>
<protein>
    <recommendedName>
        <fullName evidence="9">5'-nucleotidase SurE</fullName>
        <ecNumber evidence="9">3.1.3.5</ecNumber>
    </recommendedName>
    <alternativeName>
        <fullName evidence="9">Nucleoside 5'-monophosphate phosphohydrolase</fullName>
    </alternativeName>
</protein>
<dbReference type="GO" id="GO:0046872">
    <property type="term" value="F:metal ion binding"/>
    <property type="evidence" value="ECO:0007669"/>
    <property type="project" value="UniProtKB-UniRule"/>
</dbReference>